<keyword evidence="4" id="KW-0106">Calcium</keyword>
<dbReference type="Gene3D" id="3.40.720.10">
    <property type="entry name" value="Alkaline Phosphatase, subunit A"/>
    <property type="match status" value="1"/>
</dbReference>
<gene>
    <name evidence="6" type="ORF">F4Y08_13975</name>
</gene>
<sequence length="581" mass="65099">MTRPPNVVFVITDDQGYGDLACHGNPIIRTPNLDRMHAESIRFTNYHVGPTCAPTRAGLMTGHYANSAGVWHTIGGRSLLRRHEHSLADAFSANGYATGIFGKWHLGDTWPYRPQDRGFDEVVHHAGGGIGNTGDYWDNSYFDDSYWTGAEHTRYGGYCTDVWFREGMDFIDRHRDEPFFCYIPTNCPHSPLVVEPRFSDPYLDTTPHEERALFYGMIASIDENFGFLRRHLARLGLEDNTILIFMTDNGSATGCDLDADGFVLNGFNAGMRGKKGQPYDGGHRVPFFVHWPRGGVGGGQDVDVLASHIDFMPTLVDLCGLAVPKGLDWDGRSLAPLLTDDAASADWTDRTIVTDTQRLVYPVKWRQSAVMTDRWRLVNGMELHDMEVDPGQTTNLARLYPDVVRELRTDYDRWWRRVAGQMKNDIPFRIGDPDCGEVVLTSHDWRNLEVEAVWNQSMVRAGVRYNGYWELEVAARGSYRIELRRWPREANLPLCGSIPGALRAYADIAFGTGYGGGTAIDVGAAVVSVGGREQRREVAKSDVSARFELDLEPGPAHLQTRWETADGSDVGAYYVYLSKVD</sequence>
<accession>A0A6B1DXP4</accession>
<evidence type="ECO:0000256" key="2">
    <source>
        <dbReference type="ARBA" id="ARBA00022723"/>
    </source>
</evidence>
<dbReference type="PANTHER" id="PTHR42693">
    <property type="entry name" value="ARYLSULFATASE FAMILY MEMBER"/>
    <property type="match status" value="1"/>
</dbReference>
<keyword evidence="2" id="KW-0479">Metal-binding</keyword>
<evidence type="ECO:0000313" key="6">
    <source>
        <dbReference type="EMBL" id="MYD91422.1"/>
    </source>
</evidence>
<evidence type="ECO:0000256" key="1">
    <source>
        <dbReference type="ARBA" id="ARBA00008779"/>
    </source>
</evidence>
<reference evidence="6" key="1">
    <citation type="submission" date="2019-09" db="EMBL/GenBank/DDBJ databases">
        <title>Characterisation of the sponge microbiome using genome-centric metagenomics.</title>
        <authorList>
            <person name="Engelberts J.P."/>
            <person name="Robbins S.J."/>
            <person name="De Goeij J.M."/>
            <person name="Aranda M."/>
            <person name="Bell S.C."/>
            <person name="Webster N.S."/>
        </authorList>
    </citation>
    <scope>NUCLEOTIDE SEQUENCE</scope>
    <source>
        <strain evidence="6">SB0662_bin_9</strain>
    </source>
</reference>
<dbReference type="GO" id="GO:0004065">
    <property type="term" value="F:arylsulfatase activity"/>
    <property type="evidence" value="ECO:0007669"/>
    <property type="project" value="TreeGrafter"/>
</dbReference>
<dbReference type="FunFam" id="3.40.720.10:FF:000070">
    <property type="entry name" value="Arylsulfatase A"/>
    <property type="match status" value="1"/>
</dbReference>
<dbReference type="InterPro" id="IPR050738">
    <property type="entry name" value="Sulfatase"/>
</dbReference>
<dbReference type="Gene3D" id="3.30.1120.10">
    <property type="match status" value="1"/>
</dbReference>
<name>A0A6B1DXP4_9CHLR</name>
<dbReference type="InterPro" id="IPR000917">
    <property type="entry name" value="Sulfatase_N"/>
</dbReference>
<evidence type="ECO:0000256" key="4">
    <source>
        <dbReference type="ARBA" id="ARBA00022837"/>
    </source>
</evidence>
<dbReference type="Pfam" id="PF00884">
    <property type="entry name" value="Sulfatase"/>
    <property type="match status" value="1"/>
</dbReference>
<protein>
    <submittedName>
        <fullName evidence="6">Arylsulfatase</fullName>
    </submittedName>
</protein>
<dbReference type="CDD" id="cd16146">
    <property type="entry name" value="ARS_like"/>
    <property type="match status" value="1"/>
</dbReference>
<dbReference type="GO" id="GO:0046872">
    <property type="term" value="F:metal ion binding"/>
    <property type="evidence" value="ECO:0007669"/>
    <property type="project" value="UniProtKB-KW"/>
</dbReference>
<evidence type="ECO:0000259" key="5">
    <source>
        <dbReference type="Pfam" id="PF00884"/>
    </source>
</evidence>
<dbReference type="AlphaFoldDB" id="A0A6B1DXP4"/>
<dbReference type="SUPFAM" id="SSF53649">
    <property type="entry name" value="Alkaline phosphatase-like"/>
    <property type="match status" value="1"/>
</dbReference>
<dbReference type="PROSITE" id="PS00523">
    <property type="entry name" value="SULFATASE_1"/>
    <property type="match status" value="1"/>
</dbReference>
<dbReference type="InterPro" id="IPR024607">
    <property type="entry name" value="Sulfatase_CS"/>
</dbReference>
<comment type="caution">
    <text evidence="6">The sequence shown here is derived from an EMBL/GenBank/DDBJ whole genome shotgun (WGS) entry which is preliminary data.</text>
</comment>
<proteinExistence type="inferred from homology"/>
<dbReference type="InterPro" id="IPR017850">
    <property type="entry name" value="Alkaline_phosphatase_core_sf"/>
</dbReference>
<comment type="similarity">
    <text evidence="1">Belongs to the sulfatase family.</text>
</comment>
<dbReference type="PANTHER" id="PTHR42693:SF53">
    <property type="entry name" value="ENDO-4-O-SULFATASE"/>
    <property type="match status" value="1"/>
</dbReference>
<organism evidence="6">
    <name type="scientific">Caldilineaceae bacterium SB0662_bin_9</name>
    <dbReference type="NCBI Taxonomy" id="2605258"/>
    <lineage>
        <taxon>Bacteria</taxon>
        <taxon>Bacillati</taxon>
        <taxon>Chloroflexota</taxon>
        <taxon>Caldilineae</taxon>
        <taxon>Caldilineales</taxon>
        <taxon>Caldilineaceae</taxon>
    </lineage>
</organism>
<keyword evidence="3" id="KW-0378">Hydrolase</keyword>
<evidence type="ECO:0000256" key="3">
    <source>
        <dbReference type="ARBA" id="ARBA00022801"/>
    </source>
</evidence>
<dbReference type="EMBL" id="VXPY01000095">
    <property type="protein sequence ID" value="MYD91422.1"/>
    <property type="molecule type" value="Genomic_DNA"/>
</dbReference>
<feature type="domain" description="Sulfatase N-terminal" evidence="5">
    <location>
        <begin position="5"/>
        <end position="320"/>
    </location>
</feature>